<evidence type="ECO:0000313" key="3">
    <source>
        <dbReference type="WBParaSite" id="ALUE_0000539301-mRNA-1"/>
    </source>
</evidence>
<evidence type="ECO:0000256" key="1">
    <source>
        <dbReference type="SAM" id="MobiDB-lite"/>
    </source>
</evidence>
<feature type="region of interest" description="Disordered" evidence="1">
    <location>
        <begin position="1"/>
        <end position="30"/>
    </location>
</feature>
<name>A0A0M3HSF5_ASCLU</name>
<dbReference type="AlphaFoldDB" id="A0A0M3HSF5"/>
<organism evidence="2 3">
    <name type="scientific">Ascaris lumbricoides</name>
    <name type="common">Giant roundworm</name>
    <dbReference type="NCBI Taxonomy" id="6252"/>
    <lineage>
        <taxon>Eukaryota</taxon>
        <taxon>Metazoa</taxon>
        <taxon>Ecdysozoa</taxon>
        <taxon>Nematoda</taxon>
        <taxon>Chromadorea</taxon>
        <taxon>Rhabditida</taxon>
        <taxon>Spirurina</taxon>
        <taxon>Ascaridomorpha</taxon>
        <taxon>Ascaridoidea</taxon>
        <taxon>Ascarididae</taxon>
        <taxon>Ascaris</taxon>
    </lineage>
</organism>
<accession>A0A0M3HSF5</accession>
<keyword evidence="2" id="KW-1185">Reference proteome</keyword>
<reference evidence="3" key="1">
    <citation type="submission" date="2017-02" db="UniProtKB">
        <authorList>
            <consortium name="WormBaseParasite"/>
        </authorList>
    </citation>
    <scope>IDENTIFICATION</scope>
</reference>
<evidence type="ECO:0000313" key="2">
    <source>
        <dbReference type="Proteomes" id="UP000036681"/>
    </source>
</evidence>
<sequence length="116" mass="13157">MEHKNGQTKSLESLLKELEGKGPKPLSPDSIRKNCDRIMEYVKEYGCSTDGEETRNEKLELEARRTCPHCPASADDFVLANVPLLIEKDCEVNILIVLKTFFVCFKIFPIAFTYSA</sequence>
<dbReference type="Proteomes" id="UP000036681">
    <property type="component" value="Unplaced"/>
</dbReference>
<protein>
    <submittedName>
        <fullName evidence="3">SAP domain-containing protein</fullName>
    </submittedName>
</protein>
<proteinExistence type="predicted"/>
<dbReference type="WBParaSite" id="ALUE_0000539301-mRNA-1">
    <property type="protein sequence ID" value="ALUE_0000539301-mRNA-1"/>
    <property type="gene ID" value="ALUE_0000539301"/>
</dbReference>